<dbReference type="STRING" id="448386.A0A2V3IN76"/>
<evidence type="ECO:0000256" key="6">
    <source>
        <dbReference type="SAM" id="MobiDB-lite"/>
    </source>
</evidence>
<dbReference type="Proteomes" id="UP000247409">
    <property type="component" value="Unassembled WGS sequence"/>
</dbReference>
<evidence type="ECO:0000256" key="4">
    <source>
        <dbReference type="ARBA" id="ARBA00023315"/>
    </source>
</evidence>
<proteinExistence type="inferred from homology"/>
<evidence type="ECO:0000256" key="2">
    <source>
        <dbReference type="ARBA" id="ARBA00013184"/>
    </source>
</evidence>
<evidence type="ECO:0000256" key="3">
    <source>
        <dbReference type="ARBA" id="ARBA00022679"/>
    </source>
</evidence>
<dbReference type="GO" id="GO:0000781">
    <property type="term" value="C:chromosome, telomeric region"/>
    <property type="evidence" value="ECO:0007669"/>
    <property type="project" value="GOC"/>
</dbReference>
<feature type="region of interest" description="Disordered" evidence="6">
    <location>
        <begin position="1"/>
        <end position="27"/>
    </location>
</feature>
<dbReference type="InterPro" id="IPR037113">
    <property type="entry name" value="Hat1_N_sf"/>
</dbReference>
<evidence type="ECO:0000256" key="1">
    <source>
        <dbReference type="ARBA" id="ARBA00010543"/>
    </source>
</evidence>
<dbReference type="Gene3D" id="3.40.630.30">
    <property type="match status" value="1"/>
</dbReference>
<keyword evidence="3 8" id="KW-0808">Transferase</keyword>
<dbReference type="AlphaFoldDB" id="A0A2V3IN76"/>
<comment type="catalytic activity">
    <reaction evidence="5">
        <text>L-lysyl-[protein] + acetyl-CoA = N(6)-acetyl-L-lysyl-[protein] + CoA + H(+)</text>
        <dbReference type="Rhea" id="RHEA:45948"/>
        <dbReference type="Rhea" id="RHEA-COMP:9752"/>
        <dbReference type="Rhea" id="RHEA-COMP:10731"/>
        <dbReference type="ChEBI" id="CHEBI:15378"/>
        <dbReference type="ChEBI" id="CHEBI:29969"/>
        <dbReference type="ChEBI" id="CHEBI:57287"/>
        <dbReference type="ChEBI" id="CHEBI:57288"/>
        <dbReference type="ChEBI" id="CHEBI:61930"/>
        <dbReference type="EC" id="2.3.1.48"/>
    </reaction>
</comment>
<dbReference type="SUPFAM" id="SSF55729">
    <property type="entry name" value="Acyl-CoA N-acyltransferases (Nat)"/>
    <property type="match status" value="1"/>
</dbReference>
<dbReference type="GO" id="GO:0005634">
    <property type="term" value="C:nucleus"/>
    <property type="evidence" value="ECO:0007669"/>
    <property type="project" value="InterPro"/>
</dbReference>
<dbReference type="PANTHER" id="PTHR12046">
    <property type="entry name" value="HISTONE ACETYLTRANSFERASE TYPE B CATALYTIC SUBUNIT"/>
    <property type="match status" value="1"/>
</dbReference>
<comment type="caution">
    <text evidence="8">The sequence shown here is derived from an EMBL/GenBank/DDBJ whole genome shotgun (WGS) entry which is preliminary data.</text>
</comment>
<dbReference type="InterPro" id="IPR017380">
    <property type="entry name" value="Hist_AcTrfase_B-typ_cat-su"/>
</dbReference>
<dbReference type="InterPro" id="IPR016181">
    <property type="entry name" value="Acyl_CoA_acyltransferase"/>
</dbReference>
<dbReference type="Pfam" id="PF10394">
    <property type="entry name" value="Hat1_N"/>
    <property type="match status" value="1"/>
</dbReference>
<dbReference type="GO" id="GO:0031509">
    <property type="term" value="P:subtelomeric heterochromatin formation"/>
    <property type="evidence" value="ECO:0007669"/>
    <property type="project" value="InterPro"/>
</dbReference>
<dbReference type="OrthoDB" id="10253098at2759"/>
<evidence type="ECO:0000259" key="7">
    <source>
        <dbReference type="Pfam" id="PF10394"/>
    </source>
</evidence>
<comment type="similarity">
    <text evidence="1">Belongs to the HAT1 family.</text>
</comment>
<dbReference type="GO" id="GO:0004402">
    <property type="term" value="F:histone acetyltransferase activity"/>
    <property type="evidence" value="ECO:0007669"/>
    <property type="project" value="InterPro"/>
</dbReference>
<gene>
    <name evidence="8" type="ORF">BWQ96_07732</name>
</gene>
<feature type="domain" description="Histone acetyl transferase HAT1 N-terminal" evidence="7">
    <location>
        <begin position="30"/>
        <end position="195"/>
    </location>
</feature>
<dbReference type="EMBL" id="NBIV01000158">
    <property type="protein sequence ID" value="PXF42570.1"/>
    <property type="molecule type" value="Genomic_DNA"/>
</dbReference>
<evidence type="ECO:0000313" key="8">
    <source>
        <dbReference type="EMBL" id="PXF42570.1"/>
    </source>
</evidence>
<keyword evidence="9" id="KW-1185">Reference proteome</keyword>
<accession>A0A2V3IN76</accession>
<evidence type="ECO:0000256" key="5">
    <source>
        <dbReference type="ARBA" id="ARBA00048017"/>
    </source>
</evidence>
<keyword evidence="4" id="KW-0012">Acyltransferase</keyword>
<reference evidence="8 9" key="1">
    <citation type="journal article" date="2018" name="Mol. Biol. Evol.">
        <title>Analysis of the draft genome of the red seaweed Gracilariopsis chorda provides insights into genome size evolution in Rhodophyta.</title>
        <authorList>
            <person name="Lee J."/>
            <person name="Yang E.C."/>
            <person name="Graf L."/>
            <person name="Yang J.H."/>
            <person name="Qiu H."/>
            <person name="Zel Zion U."/>
            <person name="Chan C.X."/>
            <person name="Stephens T.G."/>
            <person name="Weber A.P.M."/>
            <person name="Boo G.H."/>
            <person name="Boo S.M."/>
            <person name="Kim K.M."/>
            <person name="Shin Y."/>
            <person name="Jung M."/>
            <person name="Lee S.J."/>
            <person name="Yim H.S."/>
            <person name="Lee J.H."/>
            <person name="Bhattacharya D."/>
            <person name="Yoon H.S."/>
        </authorList>
    </citation>
    <scope>NUCLEOTIDE SEQUENCE [LARGE SCALE GENOMIC DNA]</scope>
    <source>
        <strain evidence="8 9">SKKU-2015</strain>
        <tissue evidence="8">Whole body</tissue>
    </source>
</reference>
<evidence type="ECO:0000313" key="9">
    <source>
        <dbReference type="Proteomes" id="UP000247409"/>
    </source>
</evidence>
<protein>
    <recommendedName>
        <fullName evidence="2">histone acetyltransferase</fullName>
        <ecNumber evidence="2">2.3.1.48</ecNumber>
    </recommendedName>
</protein>
<dbReference type="Gene3D" id="3.90.360.10">
    <property type="entry name" value="Histone acetyl transferase 1 (HAT1), N-terminal domain"/>
    <property type="match status" value="1"/>
</dbReference>
<dbReference type="EC" id="2.3.1.48" evidence="2"/>
<organism evidence="8 9">
    <name type="scientific">Gracilariopsis chorda</name>
    <dbReference type="NCBI Taxonomy" id="448386"/>
    <lineage>
        <taxon>Eukaryota</taxon>
        <taxon>Rhodophyta</taxon>
        <taxon>Florideophyceae</taxon>
        <taxon>Rhodymeniophycidae</taxon>
        <taxon>Gracilariales</taxon>
        <taxon>Gracilariaceae</taxon>
        <taxon>Gracilariopsis</taxon>
    </lineage>
</organism>
<sequence>MAGASSQQPARKRVRFDHAASSDARAPGLDATECVQLRFIWPDTPLPASPTQPHPTHLTFVPPFLHQIIPHERVRGWQSLHVAVYVHVPTLTYWIDSEGQRDEHPDTDHTDVPALLALFIKDGLCPTRDDFEQIIIAQSPPLPFEHSLSEYSVADKRYVVYKHNFMKRDKSGATTQNAPLLAFHHRMAFLMFLYINDASFIDVEDERWELFVTACLDHDGRPAVFTAYSTVYPFSALAVGDGPMHFAERVRVSQVFVQPFFQRHGHGANLLNVIYADAKRRDAIQVTVEDPSPSFRLLRDITDLRRAYDAKILHTHAPLRLDDEQQLLHDLSQKLLLTPAQARRCLEVHQLRHTDRADDNAYKKYRLWVKRRLFNVNLEILDQYDKQEKKDRLAEIYDDLQTEYDKAILRLDARSTTKHTS</sequence>
<name>A0A2V3IN76_9FLOR</name>
<dbReference type="InterPro" id="IPR019467">
    <property type="entry name" value="Hat1_N"/>
</dbReference>